<accession>A0AAD7BAP7</accession>
<feature type="transmembrane region" description="Helical" evidence="1">
    <location>
        <begin position="206"/>
        <end position="226"/>
    </location>
</feature>
<keyword evidence="1" id="KW-0812">Transmembrane</keyword>
<protein>
    <submittedName>
        <fullName evidence="2">Uncharacterized protein</fullName>
    </submittedName>
</protein>
<sequence length="303" mass="33709">MVKLATPSRDDVLQNLMQTEIILFMHGMYIVLVGLALWSLLRRKPAGYRVLSGLIIAMCIFGTVEMVLQAVDERVLVRALYSTSDAEGQSIKRSDDRLTFAENLLVVTNSAIADTLLIYRCYVLWDRNKKVIVLPILLFSLPPVPAGYMAAYQDYITTGPPDPRIFFGLVVATNLTLTGLTVGRVFYNRRRLLRIGQTRTVRRYNIAIKMLLESAVIYLIVSLTIIVERALAGFAAVGAFYAISGELMVSLHTVHIDLAEERLLLIVAGQNIIPVLLVVRISFGHTVETLPCTKPEISLSESV</sequence>
<feature type="transmembrane region" description="Helical" evidence="1">
    <location>
        <begin position="100"/>
        <end position="119"/>
    </location>
</feature>
<reference evidence="2" key="1">
    <citation type="submission" date="2023-03" db="EMBL/GenBank/DDBJ databases">
        <title>Massive genome expansion in bonnet fungi (Mycena s.s.) driven by repeated elements and novel gene families across ecological guilds.</title>
        <authorList>
            <consortium name="Lawrence Berkeley National Laboratory"/>
            <person name="Harder C.B."/>
            <person name="Miyauchi S."/>
            <person name="Viragh M."/>
            <person name="Kuo A."/>
            <person name="Thoen E."/>
            <person name="Andreopoulos B."/>
            <person name="Lu D."/>
            <person name="Skrede I."/>
            <person name="Drula E."/>
            <person name="Henrissat B."/>
            <person name="Morin E."/>
            <person name="Kohler A."/>
            <person name="Barry K."/>
            <person name="LaButti K."/>
            <person name="Morin E."/>
            <person name="Salamov A."/>
            <person name="Lipzen A."/>
            <person name="Mereny Z."/>
            <person name="Hegedus B."/>
            <person name="Baldrian P."/>
            <person name="Stursova M."/>
            <person name="Weitz H."/>
            <person name="Taylor A."/>
            <person name="Grigoriev I.V."/>
            <person name="Nagy L.G."/>
            <person name="Martin F."/>
            <person name="Kauserud H."/>
        </authorList>
    </citation>
    <scope>NUCLEOTIDE SEQUENCE</scope>
    <source>
        <strain evidence="2">CBHHK067</strain>
    </source>
</reference>
<organism evidence="2 3">
    <name type="scientific">Mycena rosella</name>
    <name type="common">Pink bonnet</name>
    <name type="synonym">Agaricus rosellus</name>
    <dbReference type="NCBI Taxonomy" id="1033263"/>
    <lineage>
        <taxon>Eukaryota</taxon>
        <taxon>Fungi</taxon>
        <taxon>Dikarya</taxon>
        <taxon>Basidiomycota</taxon>
        <taxon>Agaricomycotina</taxon>
        <taxon>Agaricomycetes</taxon>
        <taxon>Agaricomycetidae</taxon>
        <taxon>Agaricales</taxon>
        <taxon>Marasmiineae</taxon>
        <taxon>Mycenaceae</taxon>
        <taxon>Mycena</taxon>
    </lineage>
</organism>
<name>A0AAD7BAP7_MYCRO</name>
<feature type="transmembrane region" description="Helical" evidence="1">
    <location>
        <begin position="165"/>
        <end position="186"/>
    </location>
</feature>
<keyword evidence="1" id="KW-1133">Transmembrane helix</keyword>
<feature type="transmembrane region" description="Helical" evidence="1">
    <location>
        <begin position="263"/>
        <end position="283"/>
    </location>
</feature>
<gene>
    <name evidence="2" type="ORF">B0H17DRAFT_1220425</name>
</gene>
<keyword evidence="1" id="KW-0472">Membrane</keyword>
<dbReference type="AlphaFoldDB" id="A0AAD7BAP7"/>
<feature type="transmembrane region" description="Helical" evidence="1">
    <location>
        <begin position="48"/>
        <end position="71"/>
    </location>
</feature>
<proteinExistence type="predicted"/>
<comment type="caution">
    <text evidence="2">The sequence shown here is derived from an EMBL/GenBank/DDBJ whole genome shotgun (WGS) entry which is preliminary data.</text>
</comment>
<evidence type="ECO:0000313" key="3">
    <source>
        <dbReference type="Proteomes" id="UP001221757"/>
    </source>
</evidence>
<dbReference type="EMBL" id="JARKIE010000834">
    <property type="protein sequence ID" value="KAJ7615693.1"/>
    <property type="molecule type" value="Genomic_DNA"/>
</dbReference>
<feature type="transmembrane region" description="Helical" evidence="1">
    <location>
        <begin position="232"/>
        <end position="251"/>
    </location>
</feature>
<evidence type="ECO:0000256" key="1">
    <source>
        <dbReference type="SAM" id="Phobius"/>
    </source>
</evidence>
<feature type="transmembrane region" description="Helical" evidence="1">
    <location>
        <begin position="131"/>
        <end position="153"/>
    </location>
</feature>
<keyword evidence="3" id="KW-1185">Reference proteome</keyword>
<evidence type="ECO:0000313" key="2">
    <source>
        <dbReference type="EMBL" id="KAJ7615693.1"/>
    </source>
</evidence>
<feature type="transmembrane region" description="Helical" evidence="1">
    <location>
        <begin position="21"/>
        <end position="41"/>
    </location>
</feature>
<dbReference type="Proteomes" id="UP001221757">
    <property type="component" value="Unassembled WGS sequence"/>
</dbReference>